<keyword evidence="1" id="KW-1133">Transmembrane helix</keyword>
<organism evidence="3 4">
    <name type="scientific">Comamonas koreensis</name>
    <dbReference type="NCBI Taxonomy" id="160825"/>
    <lineage>
        <taxon>Bacteria</taxon>
        <taxon>Pseudomonadati</taxon>
        <taxon>Pseudomonadota</taxon>
        <taxon>Betaproteobacteria</taxon>
        <taxon>Burkholderiales</taxon>
        <taxon>Comamonadaceae</taxon>
        <taxon>Comamonas</taxon>
    </lineage>
</organism>
<keyword evidence="1" id="KW-0812">Transmembrane</keyword>
<evidence type="ECO:0000259" key="2">
    <source>
        <dbReference type="Pfam" id="PF18676"/>
    </source>
</evidence>
<dbReference type="GO" id="GO:0016020">
    <property type="term" value="C:membrane"/>
    <property type="evidence" value="ECO:0007669"/>
    <property type="project" value="InterPro"/>
</dbReference>
<feature type="domain" description="MBG" evidence="2">
    <location>
        <begin position="190"/>
        <end position="264"/>
    </location>
</feature>
<dbReference type="InterPro" id="IPR013783">
    <property type="entry name" value="Ig-like_fold"/>
</dbReference>
<keyword evidence="1" id="KW-0472">Membrane</keyword>
<dbReference type="EMBL" id="JAJNCT010000014">
    <property type="protein sequence ID" value="MCD2166135.1"/>
    <property type="molecule type" value="Genomic_DNA"/>
</dbReference>
<dbReference type="GO" id="GO:0005509">
    <property type="term" value="F:calcium ion binding"/>
    <property type="evidence" value="ECO:0007669"/>
    <property type="project" value="InterPro"/>
</dbReference>
<dbReference type="Pfam" id="PF05345">
    <property type="entry name" value="He_PIG"/>
    <property type="match status" value="2"/>
</dbReference>
<dbReference type="RefSeq" id="WP_230775685.1">
    <property type="nucleotide sequence ID" value="NZ_JAJNCT010000014.1"/>
</dbReference>
<gene>
    <name evidence="3" type="ORF">LPW39_13460</name>
</gene>
<comment type="caution">
    <text evidence="3">The sequence shown here is derived from an EMBL/GenBank/DDBJ whole genome shotgun (WGS) entry which is preliminary data.</text>
</comment>
<sequence length="418" mass="41750">MASTVQWKCSEYVGVTTTVEAKASAGGSVSPAGSQSVADGESVSYTLAPQPGYFLSAVTDTCGASGAPVGVLSGSTYDVQPKGPPNASCEVSATFSVFALNVQPSYAETYGTTLDIPLVSNGGKAPVTYAVTGGALPSGVSLMGDDVAGYRLAGALSKPGSYEFSITATDADGALSAPALIAVTVSPAPLKITANNVTLTEGEQIPVLSGSYSGFVLGDTSASLATQASFSTTATAASPPGTYPITVQGGQSDNYALSYVAGTLNILPAELAITTTDLGSMQAGKAFSLALSVSGGVPPYTWSATDADKPLPDGLRLSGEGVLSGTPTHAGDYVSRITVTDSSLAPVEFALLTTPAQTKAASVEVSQVFSGTVAAAQAMVPTPVPTVGGWALALIVATIGGFAVVGVRRRQMTQMAKD</sequence>
<dbReference type="InterPro" id="IPR041286">
    <property type="entry name" value="MBG_2"/>
</dbReference>
<dbReference type="Gene3D" id="3.30.160.710">
    <property type="match status" value="1"/>
</dbReference>
<evidence type="ECO:0000313" key="3">
    <source>
        <dbReference type="EMBL" id="MCD2166135.1"/>
    </source>
</evidence>
<protein>
    <submittedName>
        <fullName evidence="3">Ig domain-containing protein</fullName>
    </submittedName>
</protein>
<evidence type="ECO:0000256" key="1">
    <source>
        <dbReference type="SAM" id="Phobius"/>
    </source>
</evidence>
<reference evidence="3 4" key="1">
    <citation type="submission" date="2021-11" db="EMBL/GenBank/DDBJ databases">
        <title>Genome sequence.</title>
        <authorList>
            <person name="Sun Q."/>
        </authorList>
    </citation>
    <scope>NUCLEOTIDE SEQUENCE [LARGE SCALE GENOMIC DNA]</scope>
    <source>
        <strain evidence="3 4">KCTC 12005</strain>
    </source>
</reference>
<feature type="transmembrane region" description="Helical" evidence="1">
    <location>
        <begin position="387"/>
        <end position="407"/>
    </location>
</feature>
<dbReference type="Proteomes" id="UP001199260">
    <property type="component" value="Unassembled WGS sequence"/>
</dbReference>
<evidence type="ECO:0000313" key="4">
    <source>
        <dbReference type="Proteomes" id="UP001199260"/>
    </source>
</evidence>
<name>A0AAW4XXH5_9BURK</name>
<dbReference type="Pfam" id="PF18676">
    <property type="entry name" value="MBG_2"/>
    <property type="match status" value="1"/>
</dbReference>
<dbReference type="Gene3D" id="2.60.40.10">
    <property type="entry name" value="Immunoglobulins"/>
    <property type="match status" value="1"/>
</dbReference>
<dbReference type="AlphaFoldDB" id="A0AAW4XXH5"/>
<accession>A0AAW4XXH5</accession>
<dbReference type="InterPro" id="IPR015919">
    <property type="entry name" value="Cadherin-like_sf"/>
</dbReference>
<proteinExistence type="predicted"/>
<keyword evidence="4" id="KW-1185">Reference proteome</keyword>
<dbReference type="SUPFAM" id="SSF49313">
    <property type="entry name" value="Cadherin-like"/>
    <property type="match status" value="1"/>
</dbReference>